<dbReference type="PRINTS" id="PR01036">
    <property type="entry name" value="TCRTETB"/>
</dbReference>
<comment type="subcellular location">
    <subcellularLocation>
        <location evidence="1">Membrane</location>
        <topology evidence="1">Multi-pass membrane protein</topology>
    </subcellularLocation>
</comment>
<dbReference type="PROSITE" id="PS50850">
    <property type="entry name" value="MFS"/>
    <property type="match status" value="1"/>
</dbReference>
<dbReference type="FunFam" id="1.20.1720.10:FF:000014">
    <property type="entry name" value="MFS drug transporter, putative"/>
    <property type="match status" value="1"/>
</dbReference>
<sequence>MSMTMTLEEIELTTIQEDRVPDAAKTTVSLNAQSNPNGDRVGSGQLPPISADGQNEAVEGGRIRIVALMTALCLSLFIAALDQTIVATSLPIIASRLNSASGYTWVGGAYLLASAAAAPIWTKASDIWGRKPILLAAVLLFFLSSIVCAAAVDMNMLIAGRAVQGTAGGGLLQLVMVVVSDLFSVRERGLYMGILEFMWTISGGLGPILGGVFSEYVSWRWNFWINLPICAIAFVLLFFYLDVHNPRTPMIDGLKAIDWLGSASILGFTLMVLLGLNFGGEVFPWDSANVICLLVFGSLCIGLFYYGEKYVAKYPLMPLELLKDRSVVATLLVTLFHGAVFIACEYYLPLYFQSAQRASPMHSGLLILPFVVAEGIFSGISGYLIHRTGRYLGQIWIGTALLCLGTGLFIRLDPHSSLAELVALQVLAGAGSALLFAPPLIALQAMVRQEDTASATGMLGFVRTLAMSVSIVVGGVVFHNSMARERGALQRAGIAEALVERLTGSSAAASTELIKTVQNPVMVEALADAFAASLRNVWIMYTCMAGIAAVASVLIRNRPLSVEHTETKTGLKQE</sequence>
<dbReference type="InterPro" id="IPR036259">
    <property type="entry name" value="MFS_trans_sf"/>
</dbReference>
<dbReference type="GO" id="GO:0022857">
    <property type="term" value="F:transmembrane transporter activity"/>
    <property type="evidence" value="ECO:0007669"/>
    <property type="project" value="InterPro"/>
</dbReference>
<feature type="transmembrane region" description="Helical" evidence="7">
    <location>
        <begin position="102"/>
        <end position="121"/>
    </location>
</feature>
<evidence type="ECO:0000256" key="7">
    <source>
        <dbReference type="SAM" id="Phobius"/>
    </source>
</evidence>
<feature type="transmembrane region" description="Helical" evidence="7">
    <location>
        <begin position="422"/>
        <end position="443"/>
    </location>
</feature>
<evidence type="ECO:0000256" key="1">
    <source>
        <dbReference type="ARBA" id="ARBA00004141"/>
    </source>
</evidence>
<dbReference type="AlphaFoldDB" id="A0A0U5G067"/>
<dbReference type="OMA" id="AMRNMWI"/>
<feature type="transmembrane region" description="Helical" evidence="7">
    <location>
        <begin position="158"/>
        <end position="178"/>
    </location>
</feature>
<dbReference type="PANTHER" id="PTHR23501:SF158">
    <property type="entry name" value="TRANSPORTER, PUTATIVE (AFU_ORTHOLOGUE AFUA_5G14490)-RELATED"/>
    <property type="match status" value="1"/>
</dbReference>
<dbReference type="CDD" id="cd17502">
    <property type="entry name" value="MFS_Azr1_MDR_like"/>
    <property type="match status" value="1"/>
</dbReference>
<gene>
    <name evidence="9" type="ORF">ASPCAL06117</name>
</gene>
<dbReference type="Pfam" id="PF07690">
    <property type="entry name" value="MFS_1"/>
    <property type="match status" value="1"/>
</dbReference>
<organism evidence="9 10">
    <name type="scientific">Aspergillus calidoustus</name>
    <dbReference type="NCBI Taxonomy" id="454130"/>
    <lineage>
        <taxon>Eukaryota</taxon>
        <taxon>Fungi</taxon>
        <taxon>Dikarya</taxon>
        <taxon>Ascomycota</taxon>
        <taxon>Pezizomycotina</taxon>
        <taxon>Eurotiomycetes</taxon>
        <taxon>Eurotiomycetidae</taxon>
        <taxon>Eurotiales</taxon>
        <taxon>Aspergillaceae</taxon>
        <taxon>Aspergillus</taxon>
        <taxon>Aspergillus subgen. Nidulantes</taxon>
    </lineage>
</organism>
<evidence type="ECO:0000313" key="9">
    <source>
        <dbReference type="EMBL" id="CEL04995.1"/>
    </source>
</evidence>
<evidence type="ECO:0000259" key="8">
    <source>
        <dbReference type="PROSITE" id="PS50850"/>
    </source>
</evidence>
<dbReference type="EMBL" id="CDMC01000004">
    <property type="protein sequence ID" value="CEL04995.1"/>
    <property type="molecule type" value="Genomic_DNA"/>
</dbReference>
<feature type="transmembrane region" description="Helical" evidence="7">
    <location>
        <begin position="253"/>
        <end position="276"/>
    </location>
</feature>
<feature type="transmembrane region" description="Helical" evidence="7">
    <location>
        <begin position="133"/>
        <end position="152"/>
    </location>
</feature>
<keyword evidence="3 7" id="KW-0812">Transmembrane</keyword>
<feature type="transmembrane region" description="Helical" evidence="7">
    <location>
        <begin position="391"/>
        <end position="410"/>
    </location>
</feature>
<reference evidence="10" key="1">
    <citation type="journal article" date="2016" name="Genome Announc.">
        <title>Draft genome sequences of fungus Aspergillus calidoustus.</title>
        <authorList>
            <person name="Horn F."/>
            <person name="Linde J."/>
            <person name="Mattern D.J."/>
            <person name="Walther G."/>
            <person name="Guthke R."/>
            <person name="Scherlach K."/>
            <person name="Martin K."/>
            <person name="Brakhage A.A."/>
            <person name="Petzke L."/>
            <person name="Valiante V."/>
        </authorList>
    </citation>
    <scope>NUCLEOTIDE SEQUENCE [LARGE SCALE GENOMIC DNA]</scope>
    <source>
        <strain evidence="10">SF006504</strain>
    </source>
</reference>
<protein>
    <recommendedName>
        <fullName evidence="8">Major facilitator superfamily (MFS) profile domain-containing protein</fullName>
    </recommendedName>
</protein>
<dbReference type="GO" id="GO:0005886">
    <property type="term" value="C:plasma membrane"/>
    <property type="evidence" value="ECO:0007669"/>
    <property type="project" value="TreeGrafter"/>
</dbReference>
<feature type="domain" description="Major facilitator superfamily (MFS) profile" evidence="8">
    <location>
        <begin position="68"/>
        <end position="560"/>
    </location>
</feature>
<evidence type="ECO:0000313" key="10">
    <source>
        <dbReference type="Proteomes" id="UP000054771"/>
    </source>
</evidence>
<dbReference type="Gene3D" id="1.20.1720.10">
    <property type="entry name" value="Multidrug resistance protein D"/>
    <property type="match status" value="1"/>
</dbReference>
<feature type="transmembrane region" description="Helical" evidence="7">
    <location>
        <begin position="65"/>
        <end position="90"/>
    </location>
</feature>
<dbReference type="Gene3D" id="1.20.1250.20">
    <property type="entry name" value="MFS general substrate transporter like domains"/>
    <property type="match status" value="1"/>
</dbReference>
<evidence type="ECO:0000256" key="4">
    <source>
        <dbReference type="ARBA" id="ARBA00022989"/>
    </source>
</evidence>
<feature type="transmembrane region" description="Helical" evidence="7">
    <location>
        <begin position="327"/>
        <end position="348"/>
    </location>
</feature>
<accession>A0A0U5G067</accession>
<feature type="transmembrane region" description="Helical" evidence="7">
    <location>
        <begin position="190"/>
        <end position="209"/>
    </location>
</feature>
<keyword evidence="5 7" id="KW-0472">Membrane</keyword>
<dbReference type="PANTHER" id="PTHR23501">
    <property type="entry name" value="MAJOR FACILITATOR SUPERFAMILY"/>
    <property type="match status" value="1"/>
</dbReference>
<dbReference type="InterPro" id="IPR011701">
    <property type="entry name" value="MFS"/>
</dbReference>
<keyword evidence="4 7" id="KW-1133">Transmembrane helix</keyword>
<evidence type="ECO:0000256" key="2">
    <source>
        <dbReference type="ARBA" id="ARBA00007520"/>
    </source>
</evidence>
<feature type="transmembrane region" description="Helical" evidence="7">
    <location>
        <begin position="221"/>
        <end position="241"/>
    </location>
</feature>
<evidence type="ECO:0000256" key="5">
    <source>
        <dbReference type="ARBA" id="ARBA00023136"/>
    </source>
</evidence>
<feature type="transmembrane region" description="Helical" evidence="7">
    <location>
        <begin position="288"/>
        <end position="306"/>
    </location>
</feature>
<keyword evidence="10" id="KW-1185">Reference proteome</keyword>
<feature type="transmembrane region" description="Helical" evidence="7">
    <location>
        <begin position="455"/>
        <end position="478"/>
    </location>
</feature>
<feature type="transmembrane region" description="Helical" evidence="7">
    <location>
        <begin position="360"/>
        <end position="384"/>
    </location>
</feature>
<evidence type="ECO:0000256" key="6">
    <source>
        <dbReference type="SAM" id="MobiDB-lite"/>
    </source>
</evidence>
<feature type="transmembrane region" description="Helical" evidence="7">
    <location>
        <begin position="538"/>
        <end position="555"/>
    </location>
</feature>
<evidence type="ECO:0000256" key="3">
    <source>
        <dbReference type="ARBA" id="ARBA00022692"/>
    </source>
</evidence>
<dbReference type="SUPFAM" id="SSF103473">
    <property type="entry name" value="MFS general substrate transporter"/>
    <property type="match status" value="1"/>
</dbReference>
<proteinExistence type="inferred from homology"/>
<dbReference type="Proteomes" id="UP000054771">
    <property type="component" value="Unassembled WGS sequence"/>
</dbReference>
<comment type="similarity">
    <text evidence="2">Belongs to the major facilitator superfamily. TCR/Tet family.</text>
</comment>
<dbReference type="OrthoDB" id="10021397at2759"/>
<dbReference type="InterPro" id="IPR020846">
    <property type="entry name" value="MFS_dom"/>
</dbReference>
<name>A0A0U5G067_ASPCI</name>
<feature type="region of interest" description="Disordered" evidence="6">
    <location>
        <begin position="29"/>
        <end position="49"/>
    </location>
</feature>